<evidence type="ECO:0000313" key="2">
    <source>
        <dbReference type="Proteomes" id="UP000769157"/>
    </source>
</evidence>
<evidence type="ECO:0000313" key="1">
    <source>
        <dbReference type="EMBL" id="KAH3662637.1"/>
    </source>
</evidence>
<dbReference type="Proteomes" id="UP000769157">
    <property type="component" value="Unassembled WGS sequence"/>
</dbReference>
<dbReference type="AlphaFoldDB" id="A0A9P8P0I9"/>
<organism evidence="1 2">
    <name type="scientific">Ogataea philodendri</name>
    <dbReference type="NCBI Taxonomy" id="1378263"/>
    <lineage>
        <taxon>Eukaryota</taxon>
        <taxon>Fungi</taxon>
        <taxon>Dikarya</taxon>
        <taxon>Ascomycota</taxon>
        <taxon>Saccharomycotina</taxon>
        <taxon>Pichiomycetes</taxon>
        <taxon>Pichiales</taxon>
        <taxon>Pichiaceae</taxon>
        <taxon>Ogataea</taxon>
    </lineage>
</organism>
<dbReference type="EMBL" id="JAEUBE010000378">
    <property type="protein sequence ID" value="KAH3662637.1"/>
    <property type="molecule type" value="Genomic_DNA"/>
</dbReference>
<gene>
    <name evidence="1" type="ORF">OGAPHI_005889</name>
</gene>
<proteinExistence type="predicted"/>
<protein>
    <submittedName>
        <fullName evidence="1">Uncharacterized protein</fullName>
    </submittedName>
</protein>
<keyword evidence="2" id="KW-1185">Reference proteome</keyword>
<reference evidence="1" key="1">
    <citation type="journal article" date="2021" name="Open Biol.">
        <title>Shared evolutionary footprints suggest mitochondrial oxidative damage underlies multiple complex I losses in fungi.</title>
        <authorList>
            <person name="Schikora-Tamarit M.A."/>
            <person name="Marcet-Houben M."/>
            <person name="Nosek J."/>
            <person name="Gabaldon T."/>
        </authorList>
    </citation>
    <scope>NUCLEOTIDE SEQUENCE</scope>
    <source>
        <strain evidence="1">CBS6075</strain>
    </source>
</reference>
<accession>A0A9P8P0I9</accession>
<name>A0A9P8P0I9_9ASCO</name>
<dbReference type="RefSeq" id="XP_046059726.1">
    <property type="nucleotide sequence ID" value="XM_046207119.1"/>
</dbReference>
<sequence length="250" mass="26318">MIPPKLVASRLSRADLTLDVLIRTGVLSKIGPGVPVELLINVTVVVVELDERKVDVGVGKHVAGVGIWVDTLWSSRNVVVFGRVLGVVFSQFGSKSSVAGRLAAFDVKVETVNDGITERSLVGRPASKHVPQSGSKAFGIRVRTETVATSSTAKRKEHFFAKTLTGLDILGNLVAIKQTVGKLAGASVGKVQRRKGVCVGETGHKGKKINIGSITLTISGQTLLGAGRILSPIKSNVGLGTGVERPHTRH</sequence>
<comment type="caution">
    <text evidence="1">The sequence shown here is derived from an EMBL/GenBank/DDBJ whole genome shotgun (WGS) entry which is preliminary data.</text>
</comment>
<dbReference type="GeneID" id="70237853"/>
<reference evidence="1" key="2">
    <citation type="submission" date="2021-01" db="EMBL/GenBank/DDBJ databases">
        <authorList>
            <person name="Schikora-Tamarit M.A."/>
        </authorList>
    </citation>
    <scope>NUCLEOTIDE SEQUENCE</scope>
    <source>
        <strain evidence="1">CBS6075</strain>
    </source>
</reference>